<evidence type="ECO:0000256" key="2">
    <source>
        <dbReference type="SAM" id="SignalP"/>
    </source>
</evidence>
<evidence type="ECO:0000256" key="1">
    <source>
        <dbReference type="SAM" id="MobiDB-lite"/>
    </source>
</evidence>
<reference evidence="3" key="1">
    <citation type="submission" date="2018-01" db="EMBL/GenBank/DDBJ databases">
        <title>An insight into the sialome of Amazonian anophelines.</title>
        <authorList>
            <person name="Ribeiro J.M."/>
            <person name="Scarpassa V."/>
            <person name="Calvo E."/>
        </authorList>
    </citation>
    <scope>NUCLEOTIDE SEQUENCE</scope>
    <source>
        <tissue evidence="3">Salivary glands</tissue>
    </source>
</reference>
<sequence>MRYLFSFVFVILIVKYCFYSEEGGPHTRLYGIVMQAQLRVPDFKTSNQSKRTAQSEDLVKSIKFGAARFNRSIQVSQMKHVWSATAGGGGMSTKNQKRYQTVVTRN</sequence>
<evidence type="ECO:0000313" key="3">
    <source>
        <dbReference type="EMBL" id="MBW47676.1"/>
    </source>
</evidence>
<proteinExistence type="predicted"/>
<feature type="signal peptide" evidence="2">
    <location>
        <begin position="1"/>
        <end position="19"/>
    </location>
</feature>
<accession>A0A2M4B3P9</accession>
<dbReference type="EMBL" id="GGFK01014355">
    <property type="protein sequence ID" value="MBW47676.1"/>
    <property type="molecule type" value="Transcribed_RNA"/>
</dbReference>
<feature type="region of interest" description="Disordered" evidence="1">
    <location>
        <begin position="86"/>
        <end position="106"/>
    </location>
</feature>
<organism evidence="3">
    <name type="scientific">Anopheles triannulatus</name>
    <dbReference type="NCBI Taxonomy" id="58253"/>
    <lineage>
        <taxon>Eukaryota</taxon>
        <taxon>Metazoa</taxon>
        <taxon>Ecdysozoa</taxon>
        <taxon>Arthropoda</taxon>
        <taxon>Hexapoda</taxon>
        <taxon>Insecta</taxon>
        <taxon>Pterygota</taxon>
        <taxon>Neoptera</taxon>
        <taxon>Endopterygota</taxon>
        <taxon>Diptera</taxon>
        <taxon>Nematocera</taxon>
        <taxon>Culicoidea</taxon>
        <taxon>Culicidae</taxon>
        <taxon>Anophelinae</taxon>
        <taxon>Anopheles</taxon>
    </lineage>
</organism>
<keyword evidence="2" id="KW-0732">Signal</keyword>
<feature type="chain" id="PRO_5014928146" evidence="2">
    <location>
        <begin position="20"/>
        <end position="106"/>
    </location>
</feature>
<name>A0A2M4B3P9_9DIPT</name>
<dbReference type="AlphaFoldDB" id="A0A2M4B3P9"/>
<protein>
    <submittedName>
        <fullName evidence="3">Putative secreted protein</fullName>
    </submittedName>
</protein>
<feature type="compositionally biased region" description="Polar residues" evidence="1">
    <location>
        <begin position="92"/>
        <end position="106"/>
    </location>
</feature>